<sequence length="69" mass="7419">MTERRLYKITPSQVHAAQTRVIADSKLGIQTRDARVLLAAKGVAGEKVQVQLDGVEYLVDASRPAAAEG</sequence>
<name>A0A2M9D1H7_9CELL</name>
<dbReference type="EMBL" id="PGFE01000001">
    <property type="protein sequence ID" value="PJJ77848.1"/>
    <property type="molecule type" value="Genomic_DNA"/>
</dbReference>
<dbReference type="Proteomes" id="UP000231693">
    <property type="component" value="Unassembled WGS sequence"/>
</dbReference>
<accession>A0A2M9D1H7</accession>
<reference evidence="1 2" key="1">
    <citation type="submission" date="2017-11" db="EMBL/GenBank/DDBJ databases">
        <title>Genomic Encyclopedia of Archaeal and Bacterial Type Strains, Phase II (KMG-II): From Individual Species to Whole Genera.</title>
        <authorList>
            <person name="Goeker M."/>
        </authorList>
    </citation>
    <scope>NUCLEOTIDE SEQUENCE [LARGE SCALE GENOMIC DNA]</scope>
    <source>
        <strain evidence="1 2">DSM 25478</strain>
    </source>
</reference>
<dbReference type="OrthoDB" id="9900110at2"/>
<dbReference type="RefSeq" id="WP_100422155.1">
    <property type="nucleotide sequence ID" value="NZ_BOOX01000010.1"/>
</dbReference>
<comment type="caution">
    <text evidence="1">The sequence shown here is derived from an EMBL/GenBank/DDBJ whole genome shotgun (WGS) entry which is preliminary data.</text>
</comment>
<dbReference type="AlphaFoldDB" id="A0A2M9D1H7"/>
<keyword evidence="2" id="KW-1185">Reference proteome</keyword>
<proteinExistence type="predicted"/>
<evidence type="ECO:0000313" key="2">
    <source>
        <dbReference type="Proteomes" id="UP000231693"/>
    </source>
</evidence>
<evidence type="ECO:0000313" key="1">
    <source>
        <dbReference type="EMBL" id="PJJ77848.1"/>
    </source>
</evidence>
<gene>
    <name evidence="1" type="ORF">CLV28_1074</name>
</gene>
<organism evidence="1 2">
    <name type="scientific">Sediminihabitans luteus</name>
    <dbReference type="NCBI Taxonomy" id="1138585"/>
    <lineage>
        <taxon>Bacteria</taxon>
        <taxon>Bacillati</taxon>
        <taxon>Actinomycetota</taxon>
        <taxon>Actinomycetes</taxon>
        <taxon>Micrococcales</taxon>
        <taxon>Cellulomonadaceae</taxon>
        <taxon>Sediminihabitans</taxon>
    </lineage>
</organism>
<protein>
    <submittedName>
        <fullName evidence="1">Uncharacterized protein</fullName>
    </submittedName>
</protein>